<dbReference type="CDD" id="cd00340">
    <property type="entry name" value="GSH_Peroxidase"/>
    <property type="match status" value="1"/>
</dbReference>
<keyword evidence="7" id="KW-1185">Reference proteome</keyword>
<evidence type="ECO:0000256" key="3">
    <source>
        <dbReference type="ARBA" id="ARBA00023002"/>
    </source>
</evidence>
<dbReference type="GO" id="GO:0006979">
    <property type="term" value="P:response to oxidative stress"/>
    <property type="evidence" value="ECO:0007669"/>
    <property type="project" value="InterPro"/>
</dbReference>
<comment type="caution">
    <text evidence="6">The sequence shown here is derived from an EMBL/GenBank/DDBJ whole genome shotgun (WGS) entry which is preliminary data.</text>
</comment>
<dbReference type="Pfam" id="PF00255">
    <property type="entry name" value="GSHPx"/>
    <property type="match status" value="1"/>
</dbReference>
<dbReference type="InterPro" id="IPR000889">
    <property type="entry name" value="Glutathione_peroxidase"/>
</dbReference>
<evidence type="ECO:0000256" key="5">
    <source>
        <dbReference type="RuleBase" id="RU000499"/>
    </source>
</evidence>
<dbReference type="PRINTS" id="PR01011">
    <property type="entry name" value="GLUTPROXDASE"/>
</dbReference>
<name>A0A1B7TFC5_9ASCO</name>
<dbReference type="Gene3D" id="3.40.30.10">
    <property type="entry name" value="Glutaredoxin"/>
    <property type="match status" value="1"/>
</dbReference>
<dbReference type="PANTHER" id="PTHR11592">
    <property type="entry name" value="GLUTATHIONE PEROXIDASE"/>
    <property type="match status" value="1"/>
</dbReference>
<dbReference type="PROSITE" id="PS51355">
    <property type="entry name" value="GLUTATHIONE_PEROXID_3"/>
    <property type="match status" value="1"/>
</dbReference>
<gene>
    <name evidence="6" type="ORF">HANVADRAFT_58889</name>
</gene>
<dbReference type="AlphaFoldDB" id="A0A1B7TFC5"/>
<dbReference type="SUPFAM" id="SSF52833">
    <property type="entry name" value="Thioredoxin-like"/>
    <property type="match status" value="1"/>
</dbReference>
<keyword evidence="2 5" id="KW-0575">Peroxidase</keyword>
<dbReference type="Proteomes" id="UP000092321">
    <property type="component" value="Unassembled WGS sequence"/>
</dbReference>
<dbReference type="GO" id="GO:0004601">
    <property type="term" value="F:peroxidase activity"/>
    <property type="evidence" value="ECO:0007669"/>
    <property type="project" value="UniProtKB-KW"/>
</dbReference>
<dbReference type="PANTHER" id="PTHR11592:SF78">
    <property type="entry name" value="GLUTATHIONE PEROXIDASE"/>
    <property type="match status" value="1"/>
</dbReference>
<reference evidence="7" key="1">
    <citation type="journal article" date="2016" name="Proc. Natl. Acad. Sci. U.S.A.">
        <title>Comparative genomics of biotechnologically important yeasts.</title>
        <authorList>
            <person name="Riley R."/>
            <person name="Haridas S."/>
            <person name="Wolfe K.H."/>
            <person name="Lopes M.R."/>
            <person name="Hittinger C.T."/>
            <person name="Goeker M."/>
            <person name="Salamov A.A."/>
            <person name="Wisecaver J.H."/>
            <person name="Long T.M."/>
            <person name="Calvey C.H."/>
            <person name="Aerts A.L."/>
            <person name="Barry K.W."/>
            <person name="Choi C."/>
            <person name="Clum A."/>
            <person name="Coughlan A.Y."/>
            <person name="Deshpande S."/>
            <person name="Douglass A.P."/>
            <person name="Hanson S.J."/>
            <person name="Klenk H.-P."/>
            <person name="LaButti K.M."/>
            <person name="Lapidus A."/>
            <person name="Lindquist E.A."/>
            <person name="Lipzen A.M."/>
            <person name="Meier-Kolthoff J.P."/>
            <person name="Ohm R.A."/>
            <person name="Otillar R.P."/>
            <person name="Pangilinan J.L."/>
            <person name="Peng Y."/>
            <person name="Rokas A."/>
            <person name="Rosa C.A."/>
            <person name="Scheuner C."/>
            <person name="Sibirny A.A."/>
            <person name="Slot J.C."/>
            <person name="Stielow J.B."/>
            <person name="Sun H."/>
            <person name="Kurtzman C.P."/>
            <person name="Blackwell M."/>
            <person name="Grigoriev I.V."/>
            <person name="Jeffries T.W."/>
        </authorList>
    </citation>
    <scope>NUCLEOTIDE SEQUENCE [LARGE SCALE GENOMIC DNA]</scope>
    <source>
        <strain evidence="7">NRRL Y-1626</strain>
    </source>
</reference>
<dbReference type="PIRSF" id="PIRSF000303">
    <property type="entry name" value="Glutathion_perox"/>
    <property type="match status" value="1"/>
</dbReference>
<protein>
    <recommendedName>
        <fullName evidence="5">Glutathione peroxidase</fullName>
    </recommendedName>
</protein>
<dbReference type="OrthoDB" id="446890at2759"/>
<evidence type="ECO:0000256" key="1">
    <source>
        <dbReference type="ARBA" id="ARBA00006926"/>
    </source>
</evidence>
<accession>A0A1B7TFC5</accession>
<dbReference type="InterPro" id="IPR036249">
    <property type="entry name" value="Thioredoxin-like_sf"/>
</dbReference>
<evidence type="ECO:0000313" key="6">
    <source>
        <dbReference type="EMBL" id="OBA27410.1"/>
    </source>
</evidence>
<comment type="similarity">
    <text evidence="1 5">Belongs to the glutathione peroxidase family.</text>
</comment>
<dbReference type="EMBL" id="LXPE01000009">
    <property type="protein sequence ID" value="OBA27410.1"/>
    <property type="molecule type" value="Genomic_DNA"/>
</dbReference>
<evidence type="ECO:0000313" key="7">
    <source>
        <dbReference type="Proteomes" id="UP000092321"/>
    </source>
</evidence>
<feature type="active site" evidence="4">
    <location>
        <position position="38"/>
    </location>
</feature>
<evidence type="ECO:0000256" key="4">
    <source>
        <dbReference type="PIRSR" id="PIRSR000303-1"/>
    </source>
</evidence>
<sequence length="160" mass="18513">MSELSIYDFDLIMADGSKLLMSAFKGKVILIVNTASNCTFNKQLYQLQELYSKYSDKLVIIGVPCNQFGAQEILPNEKIIERYKENFNVTFPLHEKSVVNGKKQLPLYTYLKNEKKSLLGFKGLKWNFEKFLINQQGEVVKRYSTYVLPPSIEKDILELI</sequence>
<evidence type="ECO:0000256" key="2">
    <source>
        <dbReference type="ARBA" id="ARBA00022559"/>
    </source>
</evidence>
<keyword evidence="3 5" id="KW-0560">Oxidoreductase</keyword>
<proteinExistence type="inferred from homology"/>
<organism evidence="6 7">
    <name type="scientific">Hanseniaspora valbyensis NRRL Y-1626</name>
    <dbReference type="NCBI Taxonomy" id="766949"/>
    <lineage>
        <taxon>Eukaryota</taxon>
        <taxon>Fungi</taxon>
        <taxon>Dikarya</taxon>
        <taxon>Ascomycota</taxon>
        <taxon>Saccharomycotina</taxon>
        <taxon>Saccharomycetes</taxon>
        <taxon>Saccharomycodales</taxon>
        <taxon>Saccharomycodaceae</taxon>
        <taxon>Hanseniaspora</taxon>
    </lineage>
</organism>